<dbReference type="AlphaFoldDB" id="A0A8H4AGU2"/>
<evidence type="ECO:0000313" key="1">
    <source>
        <dbReference type="EMBL" id="KAF0492917.1"/>
    </source>
</evidence>
<name>A0A8H4AGU2_GIGMA</name>
<accession>A0A8H4AGU2</accession>
<dbReference type="OrthoDB" id="549243at2759"/>
<dbReference type="InterPro" id="IPR032675">
    <property type="entry name" value="LRR_dom_sf"/>
</dbReference>
<comment type="caution">
    <text evidence="1">The sequence shown here is derived from an EMBL/GenBank/DDBJ whole genome shotgun (WGS) entry which is preliminary data.</text>
</comment>
<evidence type="ECO:0000313" key="2">
    <source>
        <dbReference type="Proteomes" id="UP000439903"/>
    </source>
</evidence>
<sequence length="286" mass="33829">MASKIFMGPLFISKYCSSFDENIKIGLKIKYGINVEFSQPLFNYARFLKVLNLSRLENDVIRWINFQFYLKWIDFSFNSKDNEVTNLIINLLFKLFIESGAILHKFGVTFYESTEINQEIFYSLERNEQFFSQLQIYLWSKLKNLACPGEYTDKFHGIISALEYQNRSLREVILDFCDYNYKISTLEVSDSEIDSESIVSFLEKSGNLLQRIKISSDYVWEESKLLEGVKSFCPNITYLSILSTKFSEQFLDLIKNLPKLQFLTLWIRHDVPEKEKKLKSFPKYCR</sequence>
<dbReference type="Gene3D" id="3.80.10.10">
    <property type="entry name" value="Ribonuclease Inhibitor"/>
    <property type="match status" value="1"/>
</dbReference>
<dbReference type="SUPFAM" id="SSF52047">
    <property type="entry name" value="RNI-like"/>
    <property type="match status" value="1"/>
</dbReference>
<dbReference type="EMBL" id="WTPW01000632">
    <property type="protein sequence ID" value="KAF0492917.1"/>
    <property type="molecule type" value="Genomic_DNA"/>
</dbReference>
<keyword evidence="2" id="KW-1185">Reference proteome</keyword>
<proteinExistence type="predicted"/>
<gene>
    <name evidence="1" type="ORF">F8M41_021514</name>
</gene>
<reference evidence="1 2" key="1">
    <citation type="journal article" date="2019" name="Environ. Microbiol.">
        <title>At the nexus of three kingdoms: the genome of the mycorrhizal fungus Gigaspora margarita provides insights into plant, endobacterial and fungal interactions.</title>
        <authorList>
            <person name="Venice F."/>
            <person name="Ghignone S."/>
            <person name="Salvioli di Fossalunga A."/>
            <person name="Amselem J."/>
            <person name="Novero M."/>
            <person name="Xianan X."/>
            <person name="Sedzielewska Toro K."/>
            <person name="Morin E."/>
            <person name="Lipzen A."/>
            <person name="Grigoriev I.V."/>
            <person name="Henrissat B."/>
            <person name="Martin F.M."/>
            <person name="Bonfante P."/>
        </authorList>
    </citation>
    <scope>NUCLEOTIDE SEQUENCE [LARGE SCALE GENOMIC DNA]</scope>
    <source>
        <strain evidence="1 2">BEG34</strain>
    </source>
</reference>
<organism evidence="1 2">
    <name type="scientific">Gigaspora margarita</name>
    <dbReference type="NCBI Taxonomy" id="4874"/>
    <lineage>
        <taxon>Eukaryota</taxon>
        <taxon>Fungi</taxon>
        <taxon>Fungi incertae sedis</taxon>
        <taxon>Mucoromycota</taxon>
        <taxon>Glomeromycotina</taxon>
        <taxon>Glomeromycetes</taxon>
        <taxon>Diversisporales</taxon>
        <taxon>Gigasporaceae</taxon>
        <taxon>Gigaspora</taxon>
    </lineage>
</organism>
<dbReference type="Proteomes" id="UP000439903">
    <property type="component" value="Unassembled WGS sequence"/>
</dbReference>
<protein>
    <submittedName>
        <fullName evidence="1">Uncharacterized protein</fullName>
    </submittedName>
</protein>